<protein>
    <recommendedName>
        <fullName evidence="1">At1g61320/AtMIF1 LRR domain-containing protein</fullName>
    </recommendedName>
</protein>
<feature type="domain" description="At1g61320/AtMIF1 LRR" evidence="1">
    <location>
        <begin position="18"/>
        <end position="122"/>
    </location>
</feature>
<name>A0A3L6RH36_PANMI</name>
<dbReference type="Proteomes" id="UP000275267">
    <property type="component" value="Unassembled WGS sequence"/>
</dbReference>
<evidence type="ECO:0000313" key="2">
    <source>
        <dbReference type="EMBL" id="RLN03869.1"/>
    </source>
</evidence>
<keyword evidence="3" id="KW-1185">Reference proteome</keyword>
<evidence type="ECO:0000313" key="3">
    <source>
        <dbReference type="Proteomes" id="UP000275267"/>
    </source>
</evidence>
<comment type="caution">
    <text evidence="2">The sequence shown here is derived from an EMBL/GenBank/DDBJ whole genome shotgun (WGS) entry which is preliminary data.</text>
</comment>
<sequence length="163" mass="18889">MDVWSQRIEKQWFWDNPLKFTNLKHLQLLVFISSEDVDKILYSLAFLRATPLIEKLEVHFATSFSSWLAEAGPSRRDLRKYKYVHLKHIWITGFRAAKGQLEFLLHLIENAPALEVLLVEIGEYPPCNSWLGAGEPPIEKAMEIARTCIHPVLSQNVTFDVKE</sequence>
<dbReference type="EMBL" id="PQIB02000008">
    <property type="protein sequence ID" value="RLN03869.1"/>
    <property type="molecule type" value="Genomic_DNA"/>
</dbReference>
<gene>
    <name evidence="2" type="ORF">C2845_PM13G16570</name>
</gene>
<proteinExistence type="predicted"/>
<dbReference type="Pfam" id="PF23622">
    <property type="entry name" value="LRR_At1g61320_AtMIF1"/>
    <property type="match status" value="1"/>
</dbReference>
<dbReference type="OrthoDB" id="661008at2759"/>
<dbReference type="InterPro" id="IPR055357">
    <property type="entry name" value="LRR_At1g61320_AtMIF1"/>
</dbReference>
<evidence type="ECO:0000259" key="1">
    <source>
        <dbReference type="Pfam" id="PF23622"/>
    </source>
</evidence>
<accession>A0A3L6RH36</accession>
<reference evidence="3" key="1">
    <citation type="journal article" date="2019" name="Nat. Commun.">
        <title>The genome of broomcorn millet.</title>
        <authorList>
            <person name="Zou C."/>
            <person name="Miki D."/>
            <person name="Li D."/>
            <person name="Tang Q."/>
            <person name="Xiao L."/>
            <person name="Rajput S."/>
            <person name="Deng P."/>
            <person name="Jia W."/>
            <person name="Huang R."/>
            <person name="Zhang M."/>
            <person name="Sun Y."/>
            <person name="Hu J."/>
            <person name="Fu X."/>
            <person name="Schnable P.S."/>
            <person name="Li F."/>
            <person name="Zhang H."/>
            <person name="Feng B."/>
            <person name="Zhu X."/>
            <person name="Liu R."/>
            <person name="Schnable J.C."/>
            <person name="Zhu J.-K."/>
            <person name="Zhang H."/>
        </authorList>
    </citation>
    <scope>NUCLEOTIDE SEQUENCE [LARGE SCALE GENOMIC DNA]</scope>
</reference>
<dbReference type="AlphaFoldDB" id="A0A3L6RH36"/>
<organism evidence="2 3">
    <name type="scientific">Panicum miliaceum</name>
    <name type="common">Proso millet</name>
    <name type="synonym">Broomcorn millet</name>
    <dbReference type="NCBI Taxonomy" id="4540"/>
    <lineage>
        <taxon>Eukaryota</taxon>
        <taxon>Viridiplantae</taxon>
        <taxon>Streptophyta</taxon>
        <taxon>Embryophyta</taxon>
        <taxon>Tracheophyta</taxon>
        <taxon>Spermatophyta</taxon>
        <taxon>Magnoliopsida</taxon>
        <taxon>Liliopsida</taxon>
        <taxon>Poales</taxon>
        <taxon>Poaceae</taxon>
        <taxon>PACMAD clade</taxon>
        <taxon>Panicoideae</taxon>
        <taxon>Panicodae</taxon>
        <taxon>Paniceae</taxon>
        <taxon>Panicinae</taxon>
        <taxon>Panicum</taxon>
        <taxon>Panicum sect. Panicum</taxon>
    </lineage>
</organism>
<dbReference type="PANTHER" id="PTHR34145">
    <property type="entry name" value="OS02G0105600 PROTEIN"/>
    <property type="match status" value="1"/>
</dbReference>
<dbReference type="STRING" id="4540.A0A3L6RH36"/>
<dbReference type="PANTHER" id="PTHR34145:SF57">
    <property type="entry name" value="F-BOX DOMAIN-CONTAINING PROTEIN"/>
    <property type="match status" value="1"/>
</dbReference>
<dbReference type="InterPro" id="IPR053772">
    <property type="entry name" value="At1g61320/At1g61330-like"/>
</dbReference>